<evidence type="ECO:0000256" key="2">
    <source>
        <dbReference type="SAM" id="SignalP"/>
    </source>
</evidence>
<name>A0AAU9PJL0_9ASTR</name>
<proteinExistence type="predicted"/>
<feature type="region of interest" description="Disordered" evidence="1">
    <location>
        <begin position="29"/>
        <end position="70"/>
    </location>
</feature>
<evidence type="ECO:0000256" key="1">
    <source>
        <dbReference type="SAM" id="MobiDB-lite"/>
    </source>
</evidence>
<dbReference type="EMBL" id="CAKMRJ010005634">
    <property type="protein sequence ID" value="CAH1450264.1"/>
    <property type="molecule type" value="Genomic_DNA"/>
</dbReference>
<keyword evidence="2" id="KW-0732">Signal</keyword>
<sequence>MNLVGLTLVIINFDTLSLDGSSPSLKDLNMGSKTSSWSDQWGTGVFDNEEKENEKKENTKSNNNNNKKMEQVKAVAATGLVKAKSAAIVGAHKVKKEQPT</sequence>
<feature type="compositionally biased region" description="Polar residues" evidence="1">
    <location>
        <begin position="31"/>
        <end position="41"/>
    </location>
</feature>
<evidence type="ECO:0000313" key="3">
    <source>
        <dbReference type="EMBL" id="CAH1450264.1"/>
    </source>
</evidence>
<accession>A0AAU9PJL0</accession>
<organism evidence="3 4">
    <name type="scientific">Lactuca virosa</name>
    <dbReference type="NCBI Taxonomy" id="75947"/>
    <lineage>
        <taxon>Eukaryota</taxon>
        <taxon>Viridiplantae</taxon>
        <taxon>Streptophyta</taxon>
        <taxon>Embryophyta</taxon>
        <taxon>Tracheophyta</taxon>
        <taxon>Spermatophyta</taxon>
        <taxon>Magnoliopsida</taxon>
        <taxon>eudicotyledons</taxon>
        <taxon>Gunneridae</taxon>
        <taxon>Pentapetalae</taxon>
        <taxon>asterids</taxon>
        <taxon>campanulids</taxon>
        <taxon>Asterales</taxon>
        <taxon>Asteraceae</taxon>
        <taxon>Cichorioideae</taxon>
        <taxon>Cichorieae</taxon>
        <taxon>Lactucinae</taxon>
        <taxon>Lactuca</taxon>
    </lineage>
</organism>
<dbReference type="Proteomes" id="UP001157418">
    <property type="component" value="Unassembled WGS sequence"/>
</dbReference>
<dbReference type="AlphaFoldDB" id="A0AAU9PJL0"/>
<comment type="caution">
    <text evidence="3">The sequence shown here is derived from an EMBL/GenBank/DDBJ whole genome shotgun (WGS) entry which is preliminary data.</text>
</comment>
<gene>
    <name evidence="3" type="ORF">LVIROSA_LOCUS35699</name>
</gene>
<keyword evidence="4" id="KW-1185">Reference proteome</keyword>
<dbReference type="PANTHER" id="PTHR33386">
    <property type="entry name" value="OS02G0740600 PROTEIN"/>
    <property type="match status" value="1"/>
</dbReference>
<feature type="chain" id="PRO_5043639321" evidence="2">
    <location>
        <begin position="18"/>
        <end position="100"/>
    </location>
</feature>
<feature type="signal peptide" evidence="2">
    <location>
        <begin position="1"/>
        <end position="17"/>
    </location>
</feature>
<evidence type="ECO:0000313" key="4">
    <source>
        <dbReference type="Proteomes" id="UP001157418"/>
    </source>
</evidence>
<dbReference type="PANTHER" id="PTHR33386:SF13">
    <property type="entry name" value="EXPRESSED PROTEIN"/>
    <property type="match status" value="1"/>
</dbReference>
<reference evidence="3 4" key="1">
    <citation type="submission" date="2022-01" db="EMBL/GenBank/DDBJ databases">
        <authorList>
            <person name="Xiong W."/>
            <person name="Schranz E."/>
        </authorList>
    </citation>
    <scope>NUCLEOTIDE SEQUENCE [LARGE SCALE GENOMIC DNA]</scope>
</reference>
<protein>
    <submittedName>
        <fullName evidence="3">Uncharacterized protein</fullName>
    </submittedName>
</protein>